<accession>A0ABU5TN64</accession>
<reference evidence="1 2" key="1">
    <citation type="submission" date="2023-12" db="EMBL/GenBank/DDBJ databases">
        <title>Baltic Sea Cyanobacteria.</title>
        <authorList>
            <person name="Delbaje E."/>
            <person name="Fewer D.P."/>
            <person name="Shishido T.K."/>
        </authorList>
    </citation>
    <scope>NUCLEOTIDE SEQUENCE [LARGE SCALE GENOMIC DNA]</scope>
    <source>
        <strain evidence="1 2">UHCC 0370</strain>
    </source>
</reference>
<name>A0ABU5TN64_9CYAN</name>
<evidence type="ECO:0000313" key="2">
    <source>
        <dbReference type="Proteomes" id="UP001301388"/>
    </source>
</evidence>
<evidence type="ECO:0000313" key="1">
    <source>
        <dbReference type="EMBL" id="MEA5479687.1"/>
    </source>
</evidence>
<dbReference type="Gene3D" id="3.40.91.80">
    <property type="match status" value="1"/>
</dbReference>
<sequence>MATNNKNNKMEIDNSKFDINLKFYFFLKHLVKSKLTSNQILRTLEICNNSKLSNWQDTVDRLDNLIATFSGQKKQDDYSIVIEQIQNSEDLFLFVFSINLYAIKDLLLAEAKLKKIILSMRLANLHPLSLEYDRLSLLNPYSTRVNGALLSLIFFEKLENGISDFMSSDVEHYLKSLSDDAITLRRKGVEPNQIFALIFNESVNQSITSESGSNYEERIFSVLTDDLGIDKRSITKVHDNKDASTEYDFFFKLEDNRIYGIGAKKTLRERYKQFIKTALTGDIDVMITITIGLDLSPNKAETIRSHGVYVFVADEVYDDRQDLIDLNGVFPVRELTRNTLLSLQKH</sequence>
<evidence type="ECO:0008006" key="3">
    <source>
        <dbReference type="Google" id="ProtNLM"/>
    </source>
</evidence>
<organism evidence="1 2">
    <name type="scientific">Pseudanabaena galeata UHCC 0370</name>
    <dbReference type="NCBI Taxonomy" id="3110310"/>
    <lineage>
        <taxon>Bacteria</taxon>
        <taxon>Bacillati</taxon>
        <taxon>Cyanobacteriota</taxon>
        <taxon>Cyanophyceae</taxon>
        <taxon>Pseudanabaenales</taxon>
        <taxon>Pseudanabaenaceae</taxon>
        <taxon>Pseudanabaena</taxon>
    </lineage>
</organism>
<dbReference type="RefSeq" id="WP_323262867.1">
    <property type="nucleotide sequence ID" value="NZ_JAYGIE010000096.1"/>
</dbReference>
<dbReference type="Proteomes" id="UP001301388">
    <property type="component" value="Unassembled WGS sequence"/>
</dbReference>
<gene>
    <name evidence="1" type="ORF">VB774_18850</name>
</gene>
<dbReference type="InterPro" id="IPR038365">
    <property type="entry name" value="EcoRII_C_sf"/>
</dbReference>
<proteinExistence type="predicted"/>
<keyword evidence="2" id="KW-1185">Reference proteome</keyword>
<dbReference type="EMBL" id="JAYGIE010000096">
    <property type="protein sequence ID" value="MEA5479687.1"/>
    <property type="molecule type" value="Genomic_DNA"/>
</dbReference>
<protein>
    <recommendedName>
        <fullName evidence="3">Restriction endonuclease type IV Mrr domain-containing protein</fullName>
    </recommendedName>
</protein>
<comment type="caution">
    <text evidence="1">The sequence shown here is derived from an EMBL/GenBank/DDBJ whole genome shotgun (WGS) entry which is preliminary data.</text>
</comment>